<feature type="region of interest" description="Disordered" evidence="1">
    <location>
        <begin position="1"/>
        <end position="33"/>
    </location>
</feature>
<sequence>MRNRQDDYRDHNEQDARWLHNHHSGQRSDRGNYNVDTNFNRGYGSNAENDWTDTNSFNSNADQDQMARQGRFGVGGARYSGQNFAQDSSSSDNMYGMTFSPRNAYNSGRHYDPRADYSNSDYSDRGDNSNQRRDDYGMSNERFGHDINQGGRSENQARGSRGDYESYRRYEQNNRMYDDDYSGGFAGRNYSEGQTHYGEGSHNSNLDRWNQESENRNRNNR</sequence>
<accession>A0A364RC45</accession>
<dbReference type="AlphaFoldDB" id="A0A364RC45"/>
<evidence type="ECO:0000313" key="3">
    <source>
        <dbReference type="Proteomes" id="UP000251692"/>
    </source>
</evidence>
<feature type="compositionally biased region" description="Basic and acidic residues" evidence="1">
    <location>
        <begin position="209"/>
        <end position="221"/>
    </location>
</feature>
<comment type="caution">
    <text evidence="2">The sequence shown here is derived from an EMBL/GenBank/DDBJ whole genome shotgun (WGS) entry which is preliminary data.</text>
</comment>
<feature type="compositionally biased region" description="Basic and acidic residues" evidence="1">
    <location>
        <begin position="1"/>
        <end position="18"/>
    </location>
</feature>
<organism evidence="2 3">
    <name type="scientific">Pontibacter arcticus</name>
    <dbReference type="NCBI Taxonomy" id="2080288"/>
    <lineage>
        <taxon>Bacteria</taxon>
        <taxon>Pseudomonadati</taxon>
        <taxon>Bacteroidota</taxon>
        <taxon>Cytophagia</taxon>
        <taxon>Cytophagales</taxon>
        <taxon>Hymenobacteraceae</taxon>
        <taxon>Pontibacter</taxon>
    </lineage>
</organism>
<dbReference type="RefSeq" id="WP_112306598.1">
    <property type="nucleotide sequence ID" value="NZ_QMDV01000004.1"/>
</dbReference>
<protein>
    <submittedName>
        <fullName evidence="2">Uncharacterized protein</fullName>
    </submittedName>
</protein>
<reference evidence="2 3" key="1">
    <citation type="submission" date="2018-06" db="EMBL/GenBank/DDBJ databases">
        <authorList>
            <person name="Liu Z.-W."/>
        </authorList>
    </citation>
    <scope>NUCLEOTIDE SEQUENCE [LARGE SCALE GENOMIC DNA]</scope>
    <source>
        <strain evidence="2 3">2b14</strain>
    </source>
</reference>
<dbReference type="EMBL" id="QMDV01000004">
    <property type="protein sequence ID" value="RAU81920.1"/>
    <property type="molecule type" value="Genomic_DNA"/>
</dbReference>
<dbReference type="OrthoDB" id="850414at2"/>
<evidence type="ECO:0000256" key="1">
    <source>
        <dbReference type="SAM" id="MobiDB-lite"/>
    </source>
</evidence>
<keyword evidence="3" id="KW-1185">Reference proteome</keyword>
<feature type="compositionally biased region" description="Basic and acidic residues" evidence="1">
    <location>
        <begin position="122"/>
        <end position="136"/>
    </location>
</feature>
<dbReference type="Proteomes" id="UP000251692">
    <property type="component" value="Unassembled WGS sequence"/>
</dbReference>
<proteinExistence type="predicted"/>
<gene>
    <name evidence="2" type="ORF">DP923_14630</name>
</gene>
<name>A0A364RC45_9BACT</name>
<reference evidence="2 3" key="2">
    <citation type="submission" date="2018-07" db="EMBL/GenBank/DDBJ databases">
        <title>Pontibacter sp. 2b14 genomic sequence and assembly.</title>
        <authorList>
            <person name="Du Z.-J."/>
        </authorList>
    </citation>
    <scope>NUCLEOTIDE SEQUENCE [LARGE SCALE GENOMIC DNA]</scope>
    <source>
        <strain evidence="2 3">2b14</strain>
    </source>
</reference>
<evidence type="ECO:0000313" key="2">
    <source>
        <dbReference type="EMBL" id="RAU81920.1"/>
    </source>
</evidence>
<feature type="region of interest" description="Disordered" evidence="1">
    <location>
        <begin position="103"/>
        <end position="164"/>
    </location>
</feature>
<feature type="region of interest" description="Disordered" evidence="1">
    <location>
        <begin position="187"/>
        <end position="221"/>
    </location>
</feature>